<dbReference type="GO" id="GO:0008168">
    <property type="term" value="F:methyltransferase activity"/>
    <property type="evidence" value="ECO:0007669"/>
    <property type="project" value="TreeGrafter"/>
</dbReference>
<dbReference type="PANTHER" id="PTHR43591">
    <property type="entry name" value="METHYLTRANSFERASE"/>
    <property type="match status" value="1"/>
</dbReference>
<comment type="caution">
    <text evidence="3">The sequence shown here is derived from an EMBL/GenBank/DDBJ whole genome shotgun (WGS) entry which is preliminary data.</text>
</comment>
<sequence>MASPKEEKSPSPPRSRSSRSPSSKPASPEAQPLAAETTRQSPIEAEGGERPAPLQIDHEAFENEDVDSAYSTDRDTSYTESITSSIFHYQYENGRRYHAYREGQYVLPDDDQEQQRLDLQHHIWRLLLGGTLYTAPLPKPETKPELRILDLGCGTGIWAIEMADGFPTALVSGVDLSPIQPEWVPANCSFHVDDYEDVWTYRETEKFDYIHGRALSGTSADWARFYQQAKDNLKPGG</sequence>
<name>A0A9W8WDW9_9HYPO</name>
<dbReference type="CDD" id="cd02440">
    <property type="entry name" value="AdoMet_MTases"/>
    <property type="match status" value="1"/>
</dbReference>
<dbReference type="AlphaFoldDB" id="A0A9W8WDW9"/>
<keyword evidence="4" id="KW-1185">Reference proteome</keyword>
<comment type="similarity">
    <text evidence="1">Belongs to the methyltransferase superfamily. LaeA methyltransferase family.</text>
</comment>
<dbReference type="PANTHER" id="PTHR43591:SF31">
    <property type="entry name" value="LAEA-LIKE, PUTATIVE (AFU_ORTHOLOGUE AFUA_8G01930)-RELATED"/>
    <property type="match status" value="1"/>
</dbReference>
<evidence type="ECO:0000256" key="2">
    <source>
        <dbReference type="SAM" id="MobiDB-lite"/>
    </source>
</evidence>
<dbReference type="Gene3D" id="3.40.50.150">
    <property type="entry name" value="Vaccinia Virus protein VP39"/>
    <property type="match status" value="1"/>
</dbReference>
<evidence type="ECO:0000256" key="1">
    <source>
        <dbReference type="ARBA" id="ARBA00038158"/>
    </source>
</evidence>
<protein>
    <recommendedName>
        <fullName evidence="5">Methyltransferase</fullName>
    </recommendedName>
</protein>
<dbReference type="SUPFAM" id="SSF53335">
    <property type="entry name" value="S-adenosyl-L-methionine-dependent methyltransferases"/>
    <property type="match status" value="1"/>
</dbReference>
<dbReference type="OrthoDB" id="2013972at2759"/>
<evidence type="ECO:0008006" key="5">
    <source>
        <dbReference type="Google" id="ProtNLM"/>
    </source>
</evidence>
<gene>
    <name evidence="3" type="ORF">N0V84_005342</name>
</gene>
<dbReference type="Proteomes" id="UP001140502">
    <property type="component" value="Unassembled WGS sequence"/>
</dbReference>
<reference evidence="3" key="1">
    <citation type="submission" date="2022-10" db="EMBL/GenBank/DDBJ databases">
        <title>Tapping the CABI collections for fungal endophytes: first genome assemblies for Collariella, Neodidymelliopsis, Ascochyta clinopodiicola, Didymella pomorum, Didymosphaeria variabile, Neocosmospora piperis and Neocucurbitaria cava.</title>
        <authorList>
            <person name="Hill R."/>
        </authorList>
    </citation>
    <scope>NUCLEOTIDE SEQUENCE</scope>
    <source>
        <strain evidence="3">IMI 366586</strain>
    </source>
</reference>
<dbReference type="InterPro" id="IPR029063">
    <property type="entry name" value="SAM-dependent_MTases_sf"/>
</dbReference>
<proteinExistence type="inferred from homology"/>
<feature type="region of interest" description="Disordered" evidence="2">
    <location>
        <begin position="1"/>
        <end position="55"/>
    </location>
</feature>
<evidence type="ECO:0000313" key="4">
    <source>
        <dbReference type="Proteomes" id="UP001140502"/>
    </source>
</evidence>
<evidence type="ECO:0000313" key="3">
    <source>
        <dbReference type="EMBL" id="KAJ4321421.1"/>
    </source>
</evidence>
<feature type="compositionally biased region" description="Low complexity" evidence="2">
    <location>
        <begin position="14"/>
        <end position="30"/>
    </location>
</feature>
<accession>A0A9W8WDW9</accession>
<organism evidence="3 4">
    <name type="scientific">Fusarium piperis</name>
    <dbReference type="NCBI Taxonomy" id="1435070"/>
    <lineage>
        <taxon>Eukaryota</taxon>
        <taxon>Fungi</taxon>
        <taxon>Dikarya</taxon>
        <taxon>Ascomycota</taxon>
        <taxon>Pezizomycotina</taxon>
        <taxon>Sordariomycetes</taxon>
        <taxon>Hypocreomycetidae</taxon>
        <taxon>Hypocreales</taxon>
        <taxon>Nectriaceae</taxon>
        <taxon>Fusarium</taxon>
        <taxon>Fusarium solani species complex</taxon>
    </lineage>
</organism>
<dbReference type="Pfam" id="PF13489">
    <property type="entry name" value="Methyltransf_23"/>
    <property type="match status" value="1"/>
</dbReference>
<dbReference type="EMBL" id="JAPEUR010000095">
    <property type="protein sequence ID" value="KAJ4321421.1"/>
    <property type="molecule type" value="Genomic_DNA"/>
</dbReference>